<evidence type="ECO:0000313" key="1">
    <source>
        <dbReference type="EMBL" id="RVW98518.1"/>
    </source>
</evidence>
<dbReference type="AlphaFoldDB" id="A0A438IP74"/>
<accession>A0A438IP74</accession>
<protein>
    <submittedName>
        <fullName evidence="1">Uncharacterized protein</fullName>
    </submittedName>
</protein>
<name>A0A438IP74_VITVI</name>
<reference evidence="1 2" key="1">
    <citation type="journal article" date="2018" name="PLoS Genet.">
        <title>Population sequencing reveals clonal diversity and ancestral inbreeding in the grapevine cultivar Chardonnay.</title>
        <authorList>
            <person name="Roach M.J."/>
            <person name="Johnson D.L."/>
            <person name="Bohlmann J."/>
            <person name="van Vuuren H.J."/>
            <person name="Jones S.J."/>
            <person name="Pretorius I.S."/>
            <person name="Schmidt S.A."/>
            <person name="Borneman A.R."/>
        </authorList>
    </citation>
    <scope>NUCLEOTIDE SEQUENCE [LARGE SCALE GENOMIC DNA]</scope>
    <source>
        <strain evidence="2">cv. Chardonnay</strain>
        <tissue evidence="1">Leaf</tissue>
    </source>
</reference>
<organism evidence="1 2">
    <name type="scientific">Vitis vinifera</name>
    <name type="common">Grape</name>
    <dbReference type="NCBI Taxonomy" id="29760"/>
    <lineage>
        <taxon>Eukaryota</taxon>
        <taxon>Viridiplantae</taxon>
        <taxon>Streptophyta</taxon>
        <taxon>Embryophyta</taxon>
        <taxon>Tracheophyta</taxon>
        <taxon>Spermatophyta</taxon>
        <taxon>Magnoliopsida</taxon>
        <taxon>eudicotyledons</taxon>
        <taxon>Gunneridae</taxon>
        <taxon>Pentapetalae</taxon>
        <taxon>rosids</taxon>
        <taxon>Vitales</taxon>
        <taxon>Vitaceae</taxon>
        <taxon>Viteae</taxon>
        <taxon>Vitis</taxon>
    </lineage>
</organism>
<comment type="caution">
    <text evidence="1">The sequence shown here is derived from an EMBL/GenBank/DDBJ whole genome shotgun (WGS) entry which is preliminary data.</text>
</comment>
<proteinExistence type="predicted"/>
<dbReference type="EMBL" id="QGNW01000093">
    <property type="protein sequence ID" value="RVW98518.1"/>
    <property type="molecule type" value="Genomic_DNA"/>
</dbReference>
<gene>
    <name evidence="1" type="ORF">CK203_026831</name>
</gene>
<evidence type="ECO:0000313" key="2">
    <source>
        <dbReference type="Proteomes" id="UP000288805"/>
    </source>
</evidence>
<dbReference type="Proteomes" id="UP000288805">
    <property type="component" value="Unassembled WGS sequence"/>
</dbReference>
<sequence length="323" mass="35845">MVFLAGLLAQGLGALVPARGGARPHHAPCCCSHGLHATHVVEPMRACSIAMRVLSTPKALPGCLLGAVKARPCPSAFKVRMVPVWLALGARLARPWCAHGAHLARPRFIRLSEFASNRKSTFLVIPEGMKGREWEQLKRALSSMLVVPSSNIDEKGRQCREERFNHKHVGLLYRSFANVVREEGPRRGGLVPVGRWARVVVCECPANFDNWVEVGRAPAKRLRQKGVVTIVPFYGGKGLFFVETIEEALSLQELRFLKITGGYTVQLRRWSPRENSEVVGKFRGGWIELQELPFHLWSEETSEENCGAMGAGDRDRLANVEIA</sequence>